<keyword evidence="1" id="KW-0479">Metal-binding</keyword>
<comment type="caution">
    <text evidence="4">The sequence shown here is derived from an EMBL/GenBank/DDBJ whole genome shotgun (WGS) entry which is preliminary data.</text>
</comment>
<sequence>MTFDDGPSPFTPKILEILNAYNIRATFFVLGEQAKNNPEMIKIMHDAGHLIANHTWNHPDLTKLSTEDVKREINDSNSVIEELTGHRPRLFRPPYGKTNADVRSSIESTGMTSVLWNVDPADWNLKNSRPVHARVEEGLLEKSMILLHDGGGPRDKTVDSLPAIIEHLQAQGYEFVTATEYLDLQNKSL</sequence>
<dbReference type="GO" id="GO:0016810">
    <property type="term" value="F:hydrolase activity, acting on carbon-nitrogen (but not peptide) bonds"/>
    <property type="evidence" value="ECO:0007669"/>
    <property type="project" value="InterPro"/>
</dbReference>
<dbReference type="SUPFAM" id="SSF88713">
    <property type="entry name" value="Glycoside hydrolase/deacetylase"/>
    <property type="match status" value="1"/>
</dbReference>
<protein>
    <submittedName>
        <fullName evidence="4">Polysaccharide deacetylase</fullName>
    </submittedName>
</protein>
<dbReference type="InterPro" id="IPR002509">
    <property type="entry name" value="NODB_dom"/>
</dbReference>
<dbReference type="CDD" id="cd10917">
    <property type="entry name" value="CE4_NodB_like_6s_7s"/>
    <property type="match status" value="1"/>
</dbReference>
<dbReference type="PROSITE" id="PS51677">
    <property type="entry name" value="NODB"/>
    <property type="match status" value="1"/>
</dbReference>
<keyword evidence="2" id="KW-0378">Hydrolase</keyword>
<dbReference type="AlphaFoldDB" id="A0A292YG48"/>
<dbReference type="Proteomes" id="UP000217785">
    <property type="component" value="Unassembled WGS sequence"/>
</dbReference>
<organism evidence="4 5">
    <name type="scientific">Effusibacillus lacus</name>
    <dbReference type="NCBI Taxonomy" id="1348429"/>
    <lineage>
        <taxon>Bacteria</taxon>
        <taxon>Bacillati</taxon>
        <taxon>Bacillota</taxon>
        <taxon>Bacilli</taxon>
        <taxon>Bacillales</taxon>
        <taxon>Alicyclobacillaceae</taxon>
        <taxon>Effusibacillus</taxon>
    </lineage>
</organism>
<dbReference type="InterPro" id="IPR050248">
    <property type="entry name" value="Polysacc_deacetylase_ArnD"/>
</dbReference>
<evidence type="ECO:0000259" key="3">
    <source>
        <dbReference type="PROSITE" id="PS51677"/>
    </source>
</evidence>
<dbReference type="EMBL" id="BDUF01000019">
    <property type="protein sequence ID" value="GAX89357.1"/>
    <property type="molecule type" value="Genomic_DNA"/>
</dbReference>
<evidence type="ECO:0000256" key="2">
    <source>
        <dbReference type="ARBA" id="ARBA00022801"/>
    </source>
</evidence>
<dbReference type="GO" id="GO:0016020">
    <property type="term" value="C:membrane"/>
    <property type="evidence" value="ECO:0007669"/>
    <property type="project" value="TreeGrafter"/>
</dbReference>
<feature type="domain" description="NodB homology" evidence="3">
    <location>
        <begin position="1"/>
        <end position="176"/>
    </location>
</feature>
<dbReference type="GO" id="GO:0046872">
    <property type="term" value="F:metal ion binding"/>
    <property type="evidence" value="ECO:0007669"/>
    <property type="project" value="UniProtKB-KW"/>
</dbReference>
<name>A0A292YG48_9BACL</name>
<proteinExistence type="predicted"/>
<keyword evidence="5" id="KW-1185">Reference proteome</keyword>
<gene>
    <name evidence="4" type="ORF">EFBL_0975</name>
</gene>
<dbReference type="PANTHER" id="PTHR10587:SF133">
    <property type="entry name" value="CHITIN DEACETYLASE 1-RELATED"/>
    <property type="match status" value="1"/>
</dbReference>
<dbReference type="Pfam" id="PF01522">
    <property type="entry name" value="Polysacc_deac_1"/>
    <property type="match status" value="1"/>
</dbReference>
<dbReference type="Gene3D" id="3.20.20.370">
    <property type="entry name" value="Glycoside hydrolase/deacetylase"/>
    <property type="match status" value="1"/>
</dbReference>
<evidence type="ECO:0000313" key="5">
    <source>
        <dbReference type="Proteomes" id="UP000217785"/>
    </source>
</evidence>
<evidence type="ECO:0000256" key="1">
    <source>
        <dbReference type="ARBA" id="ARBA00022723"/>
    </source>
</evidence>
<dbReference type="GO" id="GO:0005975">
    <property type="term" value="P:carbohydrate metabolic process"/>
    <property type="evidence" value="ECO:0007669"/>
    <property type="project" value="InterPro"/>
</dbReference>
<dbReference type="PANTHER" id="PTHR10587">
    <property type="entry name" value="GLYCOSYL TRANSFERASE-RELATED"/>
    <property type="match status" value="1"/>
</dbReference>
<reference evidence="5" key="1">
    <citation type="submission" date="2017-07" db="EMBL/GenBank/DDBJ databases">
        <title>Draft genome sequence of Effusibacillus lacus strain skLN1.</title>
        <authorList>
            <person name="Watanabe M."/>
            <person name="Kojima H."/>
            <person name="Fukui M."/>
        </authorList>
    </citation>
    <scope>NUCLEOTIDE SEQUENCE [LARGE SCALE GENOMIC DNA]</scope>
    <source>
        <strain evidence="5">skLN1</strain>
    </source>
</reference>
<evidence type="ECO:0000313" key="4">
    <source>
        <dbReference type="EMBL" id="GAX89357.1"/>
    </source>
</evidence>
<dbReference type="InterPro" id="IPR011330">
    <property type="entry name" value="Glyco_hydro/deAcase_b/a-brl"/>
</dbReference>
<accession>A0A292YG48</accession>